<reference evidence="4 5" key="1">
    <citation type="submission" date="2024-01" db="EMBL/GenBank/DDBJ databases">
        <title>Hyphobacterium bacterium isolated from marine sediment.</title>
        <authorList>
            <person name="Zhao S."/>
        </authorList>
    </citation>
    <scope>NUCLEOTIDE SEQUENCE [LARGE SCALE GENOMIC DNA]</scope>
    <source>
        <strain evidence="5">HN65</strain>
    </source>
</reference>
<name>A0ABU7LMW1_9PROT</name>
<sequence length="242" mass="26396">MSEPVTLLDGKVIANQADAGFRSGLDAVLLGASIDIKPEHVGIEFGCGSGAAMLVAAHHNKVSRFQGFDKMPALVGFAEDNIAANGWSDRVVAFQADVGNPGHLGMAHQVFFNPPFYDDPKKMVPPKFQKHAAYMSGDAPLEVWIRLANKVLTPKGRMTLIHRADRLGDILGISKKWFGDVVIKPISPYADRPAKRILVSAKKGTFGDMKILPPLVLHDGSDRKYTEEAESILRGSDRIELR</sequence>
<dbReference type="InterPro" id="IPR050210">
    <property type="entry name" value="tRNA_Adenine-N(6)_MTase"/>
</dbReference>
<evidence type="ECO:0000313" key="4">
    <source>
        <dbReference type="EMBL" id="MEE2525266.1"/>
    </source>
</evidence>
<dbReference type="SUPFAM" id="SSF53335">
    <property type="entry name" value="S-adenosyl-L-methionine-dependent methyltransferases"/>
    <property type="match status" value="1"/>
</dbReference>
<dbReference type="GO" id="GO:0032259">
    <property type="term" value="P:methylation"/>
    <property type="evidence" value="ECO:0007669"/>
    <property type="project" value="UniProtKB-KW"/>
</dbReference>
<dbReference type="Pfam" id="PF05175">
    <property type="entry name" value="MTS"/>
    <property type="match status" value="1"/>
</dbReference>
<evidence type="ECO:0000256" key="2">
    <source>
        <dbReference type="ARBA" id="ARBA00022691"/>
    </source>
</evidence>
<evidence type="ECO:0000313" key="5">
    <source>
        <dbReference type="Proteomes" id="UP001354971"/>
    </source>
</evidence>
<keyword evidence="1 4" id="KW-0489">Methyltransferase</keyword>
<proteinExistence type="predicted"/>
<evidence type="ECO:0000259" key="3">
    <source>
        <dbReference type="Pfam" id="PF05175"/>
    </source>
</evidence>
<feature type="domain" description="Methyltransferase small" evidence="3">
    <location>
        <begin position="37"/>
        <end position="121"/>
    </location>
</feature>
<dbReference type="PANTHER" id="PTHR47739">
    <property type="entry name" value="TRNA1(VAL) (ADENINE(37)-N6)-METHYLTRANSFERASE"/>
    <property type="match status" value="1"/>
</dbReference>
<keyword evidence="2" id="KW-0949">S-adenosyl-L-methionine</keyword>
<dbReference type="Proteomes" id="UP001354971">
    <property type="component" value="Unassembled WGS sequence"/>
</dbReference>
<protein>
    <submittedName>
        <fullName evidence="4">Methyltransferase</fullName>
    </submittedName>
</protein>
<dbReference type="GO" id="GO:0008168">
    <property type="term" value="F:methyltransferase activity"/>
    <property type="evidence" value="ECO:0007669"/>
    <property type="project" value="UniProtKB-KW"/>
</dbReference>
<keyword evidence="5" id="KW-1185">Reference proteome</keyword>
<dbReference type="RefSeq" id="WP_330197931.1">
    <property type="nucleotide sequence ID" value="NZ_JAZDRP010000002.1"/>
</dbReference>
<accession>A0ABU7LMW1</accession>
<organism evidence="4 5">
    <name type="scientific">Hyphobacterium lacteum</name>
    <dbReference type="NCBI Taxonomy" id="3116575"/>
    <lineage>
        <taxon>Bacteria</taxon>
        <taxon>Pseudomonadati</taxon>
        <taxon>Pseudomonadota</taxon>
        <taxon>Alphaproteobacteria</taxon>
        <taxon>Maricaulales</taxon>
        <taxon>Maricaulaceae</taxon>
        <taxon>Hyphobacterium</taxon>
    </lineage>
</organism>
<dbReference type="InterPro" id="IPR029063">
    <property type="entry name" value="SAM-dependent_MTases_sf"/>
</dbReference>
<keyword evidence="1 4" id="KW-0808">Transferase</keyword>
<comment type="caution">
    <text evidence="4">The sequence shown here is derived from an EMBL/GenBank/DDBJ whole genome shotgun (WGS) entry which is preliminary data.</text>
</comment>
<dbReference type="EMBL" id="JAZDRP010000002">
    <property type="protein sequence ID" value="MEE2525266.1"/>
    <property type="molecule type" value="Genomic_DNA"/>
</dbReference>
<dbReference type="Gene3D" id="3.40.50.150">
    <property type="entry name" value="Vaccinia Virus protein VP39"/>
    <property type="match status" value="1"/>
</dbReference>
<gene>
    <name evidence="4" type="ORF">V0U79_02735</name>
</gene>
<dbReference type="PANTHER" id="PTHR47739:SF1">
    <property type="entry name" value="TRNA1(VAL) (ADENINE(37)-N6)-METHYLTRANSFERASE"/>
    <property type="match status" value="1"/>
</dbReference>
<evidence type="ECO:0000256" key="1">
    <source>
        <dbReference type="ARBA" id="ARBA00022603"/>
    </source>
</evidence>
<dbReference type="InterPro" id="IPR007848">
    <property type="entry name" value="Small_mtfrase_dom"/>
</dbReference>